<dbReference type="EMBL" id="JAMYWD010000007">
    <property type="protein sequence ID" value="KAJ4966455.1"/>
    <property type="molecule type" value="Genomic_DNA"/>
</dbReference>
<sequence>MASQIAQPFSRLVKMKKLLKVKVLCCRQVDDEEARLGFSELWCDCVTSLKRKKMQDRIKILMEKTKSSDLSSHAMEKPEGESSYRTNNLKLVLSSLSMRSGRTALHSVGRAEFMDCHSNLSKTSLPPSVR</sequence>
<name>A0A9Q0K9Q7_9MAGN</name>
<proteinExistence type="predicted"/>
<reference evidence="1" key="1">
    <citation type="journal article" date="2023" name="Plant J.">
        <title>The genome of the king protea, Protea cynaroides.</title>
        <authorList>
            <person name="Chang J."/>
            <person name="Duong T.A."/>
            <person name="Schoeman C."/>
            <person name="Ma X."/>
            <person name="Roodt D."/>
            <person name="Barker N."/>
            <person name="Li Z."/>
            <person name="Van de Peer Y."/>
            <person name="Mizrachi E."/>
        </authorList>
    </citation>
    <scope>NUCLEOTIDE SEQUENCE</scope>
    <source>
        <tissue evidence="1">Young leaves</tissue>
    </source>
</reference>
<dbReference type="Proteomes" id="UP001141806">
    <property type="component" value="Unassembled WGS sequence"/>
</dbReference>
<protein>
    <submittedName>
        <fullName evidence="1">Uncharacterized protein</fullName>
    </submittedName>
</protein>
<dbReference type="AlphaFoldDB" id="A0A9Q0K9Q7"/>
<comment type="caution">
    <text evidence="1">The sequence shown here is derived from an EMBL/GenBank/DDBJ whole genome shotgun (WGS) entry which is preliminary data.</text>
</comment>
<organism evidence="1 2">
    <name type="scientific">Protea cynaroides</name>
    <dbReference type="NCBI Taxonomy" id="273540"/>
    <lineage>
        <taxon>Eukaryota</taxon>
        <taxon>Viridiplantae</taxon>
        <taxon>Streptophyta</taxon>
        <taxon>Embryophyta</taxon>
        <taxon>Tracheophyta</taxon>
        <taxon>Spermatophyta</taxon>
        <taxon>Magnoliopsida</taxon>
        <taxon>Proteales</taxon>
        <taxon>Proteaceae</taxon>
        <taxon>Protea</taxon>
    </lineage>
</organism>
<accession>A0A9Q0K9Q7</accession>
<keyword evidence="2" id="KW-1185">Reference proteome</keyword>
<evidence type="ECO:0000313" key="1">
    <source>
        <dbReference type="EMBL" id="KAJ4966455.1"/>
    </source>
</evidence>
<evidence type="ECO:0000313" key="2">
    <source>
        <dbReference type="Proteomes" id="UP001141806"/>
    </source>
</evidence>
<gene>
    <name evidence="1" type="ORF">NE237_018304</name>
</gene>